<dbReference type="InterPro" id="IPR006439">
    <property type="entry name" value="HAD-SF_hydro_IA"/>
</dbReference>
<dbReference type="InterPro" id="IPR023214">
    <property type="entry name" value="HAD_sf"/>
</dbReference>
<proteinExistence type="predicted"/>
<dbReference type="InterPro" id="IPR041492">
    <property type="entry name" value="HAD_2"/>
</dbReference>
<organism evidence="1">
    <name type="scientific">marine metagenome</name>
    <dbReference type="NCBI Taxonomy" id="408172"/>
    <lineage>
        <taxon>unclassified sequences</taxon>
        <taxon>metagenomes</taxon>
        <taxon>ecological metagenomes</taxon>
    </lineage>
</organism>
<dbReference type="SFLD" id="SFLDG01129">
    <property type="entry name" value="C1.5:_HAD__Beta-PGM__Phosphata"/>
    <property type="match status" value="1"/>
</dbReference>
<evidence type="ECO:0000313" key="1">
    <source>
        <dbReference type="EMBL" id="SUZ89464.1"/>
    </source>
</evidence>
<dbReference type="InterPro" id="IPR036412">
    <property type="entry name" value="HAD-like_sf"/>
</dbReference>
<dbReference type="EMBL" id="UINC01001816">
    <property type="protein sequence ID" value="SUZ89464.1"/>
    <property type="molecule type" value="Genomic_DNA"/>
</dbReference>
<reference evidence="1" key="1">
    <citation type="submission" date="2018-05" db="EMBL/GenBank/DDBJ databases">
        <authorList>
            <person name="Lanie J.A."/>
            <person name="Ng W.-L."/>
            <person name="Kazmierczak K.M."/>
            <person name="Andrzejewski T.M."/>
            <person name="Davidsen T.M."/>
            <person name="Wayne K.J."/>
            <person name="Tettelin H."/>
            <person name="Glass J.I."/>
            <person name="Rusch D."/>
            <person name="Podicherti R."/>
            <person name="Tsui H.-C.T."/>
            <person name="Winkler M.E."/>
        </authorList>
    </citation>
    <scope>NUCLEOTIDE SEQUENCE</scope>
</reference>
<dbReference type="Gene3D" id="3.40.50.1000">
    <property type="entry name" value="HAD superfamily/HAD-like"/>
    <property type="match status" value="1"/>
</dbReference>
<dbReference type="InterPro" id="IPR023198">
    <property type="entry name" value="PGP-like_dom2"/>
</dbReference>
<protein>
    <recommendedName>
        <fullName evidence="2">FCP1 homology domain-containing protein</fullName>
    </recommendedName>
</protein>
<dbReference type="AlphaFoldDB" id="A0A381RE53"/>
<dbReference type="NCBIfam" id="TIGR01509">
    <property type="entry name" value="HAD-SF-IA-v3"/>
    <property type="match status" value="1"/>
</dbReference>
<dbReference type="PANTHER" id="PTHR18901">
    <property type="entry name" value="2-DEOXYGLUCOSE-6-PHOSPHATE PHOSPHATASE 2"/>
    <property type="match status" value="1"/>
</dbReference>
<dbReference type="SUPFAM" id="SSF56784">
    <property type="entry name" value="HAD-like"/>
    <property type="match status" value="1"/>
</dbReference>
<dbReference type="PANTHER" id="PTHR18901:SF38">
    <property type="entry name" value="PSEUDOURIDINE-5'-PHOSPHATASE"/>
    <property type="match status" value="1"/>
</dbReference>
<accession>A0A381RE53</accession>
<dbReference type="Gene3D" id="1.10.150.240">
    <property type="entry name" value="Putative phosphatase, domain 2"/>
    <property type="match status" value="1"/>
</dbReference>
<dbReference type="Pfam" id="PF13419">
    <property type="entry name" value="HAD_2"/>
    <property type="match status" value="1"/>
</dbReference>
<gene>
    <name evidence="1" type="ORF">METZ01_LOCUS42318</name>
</gene>
<name>A0A381RE53_9ZZZZ</name>
<dbReference type="SFLD" id="SFLDS00003">
    <property type="entry name" value="Haloacid_Dehalogenase"/>
    <property type="match status" value="1"/>
</dbReference>
<sequence>MILDFDGTILDTESPAWESTAQIWADWGVELPMDWWLEGMGTDRKTSWVEELEDRVGHPLDQDSILQARQEIKNRMTEQQPILPGVTELLEAATRRGISTAIGSSSLHAWVDQHLKRVGLYDQFSHIVCRDDVSGVSKPAPDVFLRALDLLQVDPGAAAVIEDSPNGLKAALAAGLRTVVVPNPLVKALNFSGAFARYDSLDELTPETLLNLLFEAT</sequence>
<evidence type="ECO:0008006" key="2">
    <source>
        <dbReference type="Google" id="ProtNLM"/>
    </source>
</evidence>